<dbReference type="AlphaFoldDB" id="A0A0G0KJY1"/>
<gene>
    <name evidence="7" type="ORF">US58_C0010G0012</name>
</gene>
<protein>
    <recommendedName>
        <fullName evidence="2">histidine kinase</fullName>
        <ecNumber evidence="2">2.7.13.3</ecNumber>
    </recommendedName>
</protein>
<dbReference type="InterPro" id="IPR001610">
    <property type="entry name" value="PAC"/>
</dbReference>
<feature type="domain" description="PAC" evidence="6">
    <location>
        <begin position="92"/>
        <end position="144"/>
    </location>
</feature>
<dbReference type="InterPro" id="IPR000014">
    <property type="entry name" value="PAS"/>
</dbReference>
<dbReference type="CDD" id="cd00130">
    <property type="entry name" value="PAS"/>
    <property type="match status" value="1"/>
</dbReference>
<evidence type="ECO:0000256" key="5">
    <source>
        <dbReference type="ARBA" id="ARBA00022777"/>
    </source>
</evidence>
<dbReference type="InterPro" id="IPR000700">
    <property type="entry name" value="PAS-assoc_C"/>
</dbReference>
<evidence type="ECO:0000256" key="2">
    <source>
        <dbReference type="ARBA" id="ARBA00012438"/>
    </source>
</evidence>
<keyword evidence="3" id="KW-0597">Phosphoprotein</keyword>
<evidence type="ECO:0000313" key="7">
    <source>
        <dbReference type="EMBL" id="KKQ40911.1"/>
    </source>
</evidence>
<dbReference type="InterPro" id="IPR035965">
    <property type="entry name" value="PAS-like_dom_sf"/>
</dbReference>
<evidence type="ECO:0000259" key="6">
    <source>
        <dbReference type="PROSITE" id="PS50113"/>
    </source>
</evidence>
<evidence type="ECO:0000256" key="4">
    <source>
        <dbReference type="ARBA" id="ARBA00022679"/>
    </source>
</evidence>
<evidence type="ECO:0000313" key="8">
    <source>
        <dbReference type="Proteomes" id="UP000034333"/>
    </source>
</evidence>
<dbReference type="Gene3D" id="3.30.450.20">
    <property type="entry name" value="PAS domain"/>
    <property type="match status" value="2"/>
</dbReference>
<dbReference type="Proteomes" id="UP000034333">
    <property type="component" value="Unassembled WGS sequence"/>
</dbReference>
<dbReference type="EC" id="2.7.13.3" evidence="2"/>
<dbReference type="InterPro" id="IPR052162">
    <property type="entry name" value="Sensor_kinase/Photoreceptor"/>
</dbReference>
<reference evidence="7 8" key="1">
    <citation type="journal article" date="2015" name="Nature">
        <title>rRNA introns, odd ribosomes, and small enigmatic genomes across a large radiation of phyla.</title>
        <authorList>
            <person name="Brown C.T."/>
            <person name="Hug L.A."/>
            <person name="Thomas B.C."/>
            <person name="Sharon I."/>
            <person name="Castelle C.J."/>
            <person name="Singh A."/>
            <person name="Wilkins M.J."/>
            <person name="Williams K.H."/>
            <person name="Banfield J.F."/>
        </authorList>
    </citation>
    <scope>NUCLEOTIDE SEQUENCE [LARGE SCALE GENOMIC DNA]</scope>
</reference>
<dbReference type="PROSITE" id="PS50113">
    <property type="entry name" value="PAC"/>
    <property type="match status" value="1"/>
</dbReference>
<keyword evidence="5 7" id="KW-0418">Kinase</keyword>
<evidence type="ECO:0000256" key="3">
    <source>
        <dbReference type="ARBA" id="ARBA00022553"/>
    </source>
</evidence>
<comment type="catalytic activity">
    <reaction evidence="1">
        <text>ATP + protein L-histidine = ADP + protein N-phospho-L-histidine.</text>
        <dbReference type="EC" id="2.7.13.3"/>
    </reaction>
</comment>
<name>A0A0G0KJY1_9BACT</name>
<dbReference type="PANTHER" id="PTHR43304:SF1">
    <property type="entry name" value="PAC DOMAIN-CONTAINING PROTEIN"/>
    <property type="match status" value="1"/>
</dbReference>
<dbReference type="Pfam" id="PF13426">
    <property type="entry name" value="PAS_9"/>
    <property type="match status" value="2"/>
</dbReference>
<dbReference type="SUPFAM" id="SSF55785">
    <property type="entry name" value="PYP-like sensor domain (PAS domain)"/>
    <property type="match status" value="2"/>
</dbReference>
<dbReference type="EMBL" id="LBTN01000010">
    <property type="protein sequence ID" value="KKQ40911.1"/>
    <property type="molecule type" value="Genomic_DNA"/>
</dbReference>
<accession>A0A0G0KJY1</accession>
<dbReference type="NCBIfam" id="TIGR00229">
    <property type="entry name" value="sensory_box"/>
    <property type="match status" value="2"/>
</dbReference>
<dbReference type="GO" id="GO:0004673">
    <property type="term" value="F:protein histidine kinase activity"/>
    <property type="evidence" value="ECO:0007669"/>
    <property type="project" value="UniProtKB-EC"/>
</dbReference>
<sequence length="311" mass="35674">MSIKNKVINIVELTDKEKIILFSSIVKQSAEGMAVADLTGKLTFVNKAWYKMHGYKSSDNLIGQNLNIFHNKKQIKDEVKLFNKKVIKFGTYSGEVGHITKDGKPFLTIMTTTLLKNSKGKPYAIIGTAKDITEKKENEEKLKEKEARYRGLFETSRDAVMTLDPPLWKFTSGNKATLEMFKVKNEAEFLSYPPWKLSPKLQPDGQLSSKKAKEMIELAIKNGSNLFGWVHRRKDGEDFFAEVFLSKVETSKKVFLQAIVRDITKQKLSEEKIINKTADLVRLNKAMVGREKKMIELKKEIEELKKQLKYD</sequence>
<dbReference type="SMART" id="SM00086">
    <property type="entry name" value="PAC"/>
    <property type="match status" value="2"/>
</dbReference>
<evidence type="ECO:0000256" key="1">
    <source>
        <dbReference type="ARBA" id="ARBA00000085"/>
    </source>
</evidence>
<proteinExistence type="predicted"/>
<keyword evidence="4" id="KW-0808">Transferase</keyword>
<comment type="caution">
    <text evidence="7">The sequence shown here is derived from an EMBL/GenBank/DDBJ whole genome shotgun (WGS) entry which is preliminary data.</text>
</comment>
<dbReference type="PANTHER" id="PTHR43304">
    <property type="entry name" value="PHYTOCHROME-LIKE PROTEIN CPH1"/>
    <property type="match status" value="1"/>
</dbReference>
<dbReference type="STRING" id="1619036.US58_C0010G0012"/>
<organism evidence="7 8">
    <name type="scientific">Candidatus Magasanikbacteria bacterium GW2011_GWA2_37_8</name>
    <dbReference type="NCBI Taxonomy" id="1619036"/>
    <lineage>
        <taxon>Bacteria</taxon>
        <taxon>Candidatus Magasanikiibacteriota</taxon>
    </lineage>
</organism>